<keyword evidence="2" id="KW-0812">Transmembrane</keyword>
<name>A0A6A5C6G6_NAEFO</name>
<reference evidence="3 4" key="1">
    <citation type="journal article" date="2019" name="Sci. Rep.">
        <title>Nanopore sequencing improves the draft genome of the human pathogenic amoeba Naegleria fowleri.</title>
        <authorList>
            <person name="Liechti N."/>
            <person name="Schurch N."/>
            <person name="Bruggmann R."/>
            <person name="Wittwer M."/>
        </authorList>
    </citation>
    <scope>NUCLEOTIDE SEQUENCE [LARGE SCALE GENOMIC DNA]</scope>
    <source>
        <strain evidence="3 4">ATCC 30894</strain>
    </source>
</reference>
<keyword evidence="2" id="KW-0472">Membrane</keyword>
<feature type="region of interest" description="Disordered" evidence="1">
    <location>
        <begin position="109"/>
        <end position="160"/>
    </location>
</feature>
<evidence type="ECO:0000313" key="3">
    <source>
        <dbReference type="EMBL" id="KAF0982432.1"/>
    </source>
</evidence>
<organism evidence="3 4">
    <name type="scientific">Naegleria fowleri</name>
    <name type="common">Brain eating amoeba</name>
    <dbReference type="NCBI Taxonomy" id="5763"/>
    <lineage>
        <taxon>Eukaryota</taxon>
        <taxon>Discoba</taxon>
        <taxon>Heterolobosea</taxon>
        <taxon>Tetramitia</taxon>
        <taxon>Eutetramitia</taxon>
        <taxon>Vahlkampfiidae</taxon>
        <taxon>Naegleria</taxon>
    </lineage>
</organism>
<gene>
    <name evidence="3" type="ORF">FDP41_011362</name>
</gene>
<keyword evidence="2" id="KW-1133">Transmembrane helix</keyword>
<protein>
    <submittedName>
        <fullName evidence="3">Uncharacterized protein</fullName>
    </submittedName>
</protein>
<dbReference type="VEuPathDB" id="AmoebaDB:FDP41_011362"/>
<dbReference type="AlphaFoldDB" id="A0A6A5C6G6"/>
<feature type="compositionally biased region" description="Low complexity" evidence="1">
    <location>
        <begin position="128"/>
        <end position="139"/>
    </location>
</feature>
<evidence type="ECO:0000256" key="1">
    <source>
        <dbReference type="SAM" id="MobiDB-lite"/>
    </source>
</evidence>
<feature type="compositionally biased region" description="Polar residues" evidence="1">
    <location>
        <begin position="109"/>
        <end position="127"/>
    </location>
</feature>
<feature type="compositionally biased region" description="Polar residues" evidence="1">
    <location>
        <begin position="48"/>
        <end position="63"/>
    </location>
</feature>
<keyword evidence="4" id="KW-1185">Reference proteome</keyword>
<feature type="compositionally biased region" description="Polar residues" evidence="1">
    <location>
        <begin position="140"/>
        <end position="151"/>
    </location>
</feature>
<dbReference type="RefSeq" id="XP_044567145.1">
    <property type="nucleotide sequence ID" value="XM_044701762.1"/>
</dbReference>
<dbReference type="VEuPathDB" id="AmoebaDB:NF0034850"/>
<feature type="compositionally biased region" description="Low complexity" evidence="1">
    <location>
        <begin position="31"/>
        <end position="47"/>
    </location>
</feature>
<accession>A0A6A5C6G6</accession>
<evidence type="ECO:0000256" key="2">
    <source>
        <dbReference type="SAM" id="Phobius"/>
    </source>
</evidence>
<dbReference type="Proteomes" id="UP000444721">
    <property type="component" value="Unassembled WGS sequence"/>
</dbReference>
<dbReference type="VEuPathDB" id="AmoebaDB:NfTy_019640"/>
<dbReference type="OMA" id="NDWEGSH"/>
<feature type="compositionally biased region" description="Low complexity" evidence="1">
    <location>
        <begin position="67"/>
        <end position="87"/>
    </location>
</feature>
<evidence type="ECO:0000313" key="4">
    <source>
        <dbReference type="Proteomes" id="UP000444721"/>
    </source>
</evidence>
<feature type="region of interest" description="Disordered" evidence="1">
    <location>
        <begin position="11"/>
        <end position="87"/>
    </location>
</feature>
<dbReference type="GeneID" id="68118577"/>
<comment type="caution">
    <text evidence="3">The sequence shown here is derived from an EMBL/GenBank/DDBJ whole genome shotgun (WGS) entry which is preliminary data.</text>
</comment>
<dbReference type="EMBL" id="VFQX01000009">
    <property type="protein sequence ID" value="KAF0982432.1"/>
    <property type="molecule type" value="Genomic_DNA"/>
</dbReference>
<sequence length="974" mass="110559">MIRGQLKHLVALSHHQQQSSSDDDHSGGDSGTSSKTTLSSDSTSSSLYISTFKPTTISSSGENSPLFKFSQPSPTSSPTSGKSSFSSNLLFGKSNTSSSLMNHMHQKLGSSYLGNKNTTTGHTGQQVSSSSFFGASSSSPHQNHTINRKNNSSSSSSSSLQLPINFSIPPIRGANVFRRNWRSSSGGFLCNLSYIVLGIVFVLSLLTFFVFIYYTMTRNPNRSISTEMTNAGVTGDIQGKLYQLEKHSVLRGVDEFFKLLHKKNSHHLGSVPLEEGYNKLFEHEQADKETSKVDKLSIAMQKEMEKIRMFYAENPIQKVFLGIVNDHNQLLSALLLTKQEKLIPQDMALPILHLDSHSGHKILQNSKLLKLTLQSKKKTISKIEKSIGADNFISTCQYYNLIGSHVIWVHNDWEGSHFALPRGRHIAVMGARGNPKRGKSKICYKKMKGIFWDGSLSDFTFETTMNSEGKIYVNEKTTCTRTEYLVKPKHVRWDVYSIDQIARLNARIFNNTPYILHVSEDFFTAQDPLINNLLPHAEYGHLFDMLSKLVSPKKICYQKPIPIPSKEDENTQLTNEEQNRDWISKILDEMFFRGLVFESDGIRAPQNSLYSPNLLDMWCEGPHAALEELRKINKLVLIMLDNIPYYVLSLLRYEYEFPSVRKYCYVNNLFGICPSASTPSHPSTDVEIRRSSNYLKDIVVREGRPAIIIISRSNRDKLVDVDKFYDTEHMILNAIERALSPTPPLIHYLGGAIPAQEPEKKNDNTGLYQQEMAILENIIENEMNDFTPYYNLIIDRIQKFSKLKKFIKDKDLTVNELFTEGQELLHEFIQQTKDKIGFENPIMKTPYQPKKARLKICINLIGVKKLLPNLLKCLLPRLRQEKRVVFLISEHLVETPEEFRQVISTDTQISKVSDQVKQNWLLLMDLACDNLNKVLIQSEKGLSKYFSNMQQTVDGKIVNDVSQGHLTSCSSQSK</sequence>
<proteinExistence type="predicted"/>
<feature type="transmembrane region" description="Helical" evidence="2">
    <location>
        <begin position="188"/>
        <end position="214"/>
    </location>
</feature>
<dbReference type="OrthoDB" id="10257619at2759"/>